<sequence length="202" mass="23283">MSGKTVEDCVNEVNNLADKAGLSREICAYQYRKYKWISTSLSLAILLFSASIAFLSIVDPDILVSLSLPFHSQQDTRNVIAFLGFLIFVISFSDKILNLTVTMNRNEQGVKIFTDFIRDCHTFRDVGSKDCDDISAGLKLESIKEQYSYLNQVMSSNTLFSKTFLKVKKSYKMKTRVSRMLDGDPNISINKYYRMRIWEWLF</sequence>
<gene>
    <name evidence="2" type="ORF">L21_1428</name>
</gene>
<keyword evidence="1" id="KW-1133">Transmembrane helix</keyword>
<reference evidence="2 3" key="1">
    <citation type="submission" date="2016-08" db="EMBL/GenBank/DDBJ databases">
        <authorList>
            <person name="Seilhamer J.J."/>
        </authorList>
    </citation>
    <scope>NUCLEOTIDE SEQUENCE [LARGE SCALE GENOMIC DNA]</scope>
    <source>
        <strain evidence="2">L21-II-0</strain>
    </source>
</reference>
<dbReference type="OrthoDB" id="106567at2157"/>
<protein>
    <recommendedName>
        <fullName evidence="4">SMODS and SLOG-associating 2TM effector domain-containing protein</fullName>
    </recommendedName>
</protein>
<keyword evidence="1" id="KW-0472">Membrane</keyword>
<feature type="transmembrane region" description="Helical" evidence="1">
    <location>
        <begin position="78"/>
        <end position="97"/>
    </location>
</feature>
<dbReference type="AlphaFoldDB" id="A0A1M4MKT0"/>
<evidence type="ECO:0000313" key="2">
    <source>
        <dbReference type="EMBL" id="SCL75524.1"/>
    </source>
</evidence>
<evidence type="ECO:0008006" key="4">
    <source>
        <dbReference type="Google" id="ProtNLM"/>
    </source>
</evidence>
<dbReference type="EMBL" id="FMID01000034">
    <property type="protein sequence ID" value="SCL75524.1"/>
    <property type="molecule type" value="Genomic_DNA"/>
</dbReference>
<dbReference type="STRING" id="118126.L21_1428"/>
<name>A0A1M4MKT0_9EURY</name>
<proteinExistence type="predicted"/>
<organism evidence="2 3">
    <name type="scientific">Methanoculleus chikugoensis</name>
    <dbReference type="NCBI Taxonomy" id="118126"/>
    <lineage>
        <taxon>Archaea</taxon>
        <taxon>Methanobacteriati</taxon>
        <taxon>Methanobacteriota</taxon>
        <taxon>Stenosarchaea group</taxon>
        <taxon>Methanomicrobia</taxon>
        <taxon>Methanomicrobiales</taxon>
        <taxon>Methanomicrobiaceae</taxon>
        <taxon>Methanoculleus</taxon>
    </lineage>
</organism>
<dbReference type="Proteomes" id="UP000184671">
    <property type="component" value="Unassembled WGS sequence"/>
</dbReference>
<keyword evidence="1" id="KW-0812">Transmembrane</keyword>
<feature type="transmembrane region" description="Helical" evidence="1">
    <location>
        <begin position="36"/>
        <end position="58"/>
    </location>
</feature>
<dbReference type="RefSeq" id="WP_074369780.1">
    <property type="nucleotide sequence ID" value="NZ_FMID01000034.1"/>
</dbReference>
<evidence type="ECO:0000313" key="3">
    <source>
        <dbReference type="Proteomes" id="UP000184671"/>
    </source>
</evidence>
<accession>A0A1M4MKT0</accession>
<evidence type="ECO:0000256" key="1">
    <source>
        <dbReference type="SAM" id="Phobius"/>
    </source>
</evidence>